<organism evidence="3 4">
    <name type="scientific">Cystobacter fuscus</name>
    <dbReference type="NCBI Taxonomy" id="43"/>
    <lineage>
        <taxon>Bacteria</taxon>
        <taxon>Pseudomonadati</taxon>
        <taxon>Myxococcota</taxon>
        <taxon>Myxococcia</taxon>
        <taxon>Myxococcales</taxon>
        <taxon>Cystobacterineae</taxon>
        <taxon>Archangiaceae</taxon>
        <taxon>Cystobacter</taxon>
    </lineage>
</organism>
<dbReference type="Proteomes" id="UP000217257">
    <property type="component" value="Chromosome"/>
</dbReference>
<dbReference type="SUPFAM" id="SSF54593">
    <property type="entry name" value="Glyoxalase/Bleomycin resistance protein/Dihydroxybiphenyl dioxygenase"/>
    <property type="match status" value="1"/>
</dbReference>
<reference evidence="3 4" key="1">
    <citation type="submission" date="2017-06" db="EMBL/GenBank/DDBJ databases">
        <title>Sequencing and comparative analysis of myxobacterial genomes.</title>
        <authorList>
            <person name="Rupp O."/>
            <person name="Goesmann A."/>
            <person name="Sogaard-Andersen L."/>
        </authorList>
    </citation>
    <scope>NUCLEOTIDE SEQUENCE [LARGE SCALE GENOMIC DNA]</scope>
    <source>
        <strain evidence="3 4">DSM 52655</strain>
    </source>
</reference>
<feature type="chain" id="PRO_5012242070" description="Glyoxalase-like domain-containing protein" evidence="1">
    <location>
        <begin position="23"/>
        <end position="295"/>
    </location>
</feature>
<gene>
    <name evidence="3" type="ORF">CYFUS_007073</name>
</gene>
<dbReference type="RefSeq" id="WP_095989298.1">
    <property type="nucleotide sequence ID" value="NZ_CP022098.1"/>
</dbReference>
<sequence>MTRSWTLALACLIVFFGTSAVAAEALRLAHVPIAVRDLDTMASEFARLGFSIKGGRPHANGIENRHVKFPDGTELELITARTREDQLSGDYLDLLAQGEGPAFLALYVSALDPLARWLDTKGIRHETDDGLLSIVRGQPLDDWFFAPLGDGVGLNRSPTDKPEHYRHANGATSLSAVWMAADDFNAERALLRTLGARMDTQTIRAPKSMKAPVAKLQRGQIRFLPKHFQRVPGHRIVGVTLAVPDLAIVERIMRSSDIRNPEVAYSPDRRSLVLPPGEHRLLWIEFSLPQGAFSE</sequence>
<proteinExistence type="predicted"/>
<keyword evidence="1" id="KW-0732">Signal</keyword>
<evidence type="ECO:0000256" key="1">
    <source>
        <dbReference type="SAM" id="SignalP"/>
    </source>
</evidence>
<name>A0A250JEL4_9BACT</name>
<dbReference type="Gene3D" id="3.10.180.10">
    <property type="entry name" value="2,3-Dihydroxybiphenyl 1,2-Dioxygenase, domain 1"/>
    <property type="match status" value="1"/>
</dbReference>
<protein>
    <recommendedName>
        <fullName evidence="2">Glyoxalase-like domain-containing protein</fullName>
    </recommendedName>
</protein>
<dbReference type="InterPro" id="IPR025870">
    <property type="entry name" value="Glyoxalase-like_dom"/>
</dbReference>
<dbReference type="Pfam" id="PF13468">
    <property type="entry name" value="Glyoxalase_3"/>
    <property type="match status" value="1"/>
</dbReference>
<dbReference type="KEGG" id="cfus:CYFUS_007073"/>
<evidence type="ECO:0000259" key="2">
    <source>
        <dbReference type="Pfam" id="PF13468"/>
    </source>
</evidence>
<evidence type="ECO:0000313" key="3">
    <source>
        <dbReference type="EMBL" id="ATB41606.1"/>
    </source>
</evidence>
<dbReference type="InterPro" id="IPR029068">
    <property type="entry name" value="Glyas_Bleomycin-R_OHBP_Dase"/>
</dbReference>
<feature type="signal peptide" evidence="1">
    <location>
        <begin position="1"/>
        <end position="22"/>
    </location>
</feature>
<dbReference type="AlphaFoldDB" id="A0A250JEL4"/>
<feature type="domain" description="Glyoxalase-like" evidence="2">
    <location>
        <begin position="30"/>
        <end position="194"/>
    </location>
</feature>
<evidence type="ECO:0000313" key="4">
    <source>
        <dbReference type="Proteomes" id="UP000217257"/>
    </source>
</evidence>
<dbReference type="EMBL" id="CP022098">
    <property type="protein sequence ID" value="ATB41606.1"/>
    <property type="molecule type" value="Genomic_DNA"/>
</dbReference>
<accession>A0A250JEL4</accession>